<evidence type="ECO:0000313" key="1">
    <source>
        <dbReference type="EMBL" id="KZB64548.1"/>
    </source>
</evidence>
<protein>
    <submittedName>
        <fullName evidence="1">Gamma carbonic anhydrase family protein</fullName>
    </submittedName>
</protein>
<accession>A0A154L5J3</accession>
<dbReference type="EMBL" id="LPVY01000012">
    <property type="protein sequence ID" value="KZB64548.1"/>
    <property type="molecule type" value="Genomic_DNA"/>
</dbReference>
<organism evidence="1 2">
    <name type="scientific">Thalassospira lucentensis</name>
    <dbReference type="NCBI Taxonomy" id="168935"/>
    <lineage>
        <taxon>Bacteria</taxon>
        <taxon>Pseudomonadati</taxon>
        <taxon>Pseudomonadota</taxon>
        <taxon>Alphaproteobacteria</taxon>
        <taxon>Rhodospirillales</taxon>
        <taxon>Thalassospiraceae</taxon>
        <taxon>Thalassospira</taxon>
    </lineage>
</organism>
<dbReference type="PANTHER" id="PTHR13061:SF29">
    <property type="entry name" value="GAMMA CARBONIC ANHYDRASE-LIKE 1, MITOCHONDRIAL-RELATED"/>
    <property type="match status" value="1"/>
</dbReference>
<name>A0A154L5J3_9PROT</name>
<dbReference type="PANTHER" id="PTHR13061">
    <property type="entry name" value="DYNACTIN SUBUNIT P25"/>
    <property type="match status" value="1"/>
</dbReference>
<dbReference type="InterPro" id="IPR050484">
    <property type="entry name" value="Transf_Hexapept/Carb_Anhydrase"/>
</dbReference>
<dbReference type="InterPro" id="IPR047324">
    <property type="entry name" value="LbH_gamma_CA-like"/>
</dbReference>
<comment type="caution">
    <text evidence="1">The sequence shown here is derived from an EMBL/GenBank/DDBJ whole genome shotgun (WGS) entry which is preliminary data.</text>
</comment>
<dbReference type="SUPFAM" id="SSF51161">
    <property type="entry name" value="Trimeric LpxA-like enzymes"/>
    <property type="match status" value="1"/>
</dbReference>
<dbReference type="Proteomes" id="UP000076335">
    <property type="component" value="Unassembled WGS sequence"/>
</dbReference>
<sequence length="187" mass="20295">MILQLKGRQTMILTYRGVRPTIDETAFIAPNATITGDVEIGAETGIWFGCVIRGDVHEIRIGSRTNIQDLTMVHVAKGKFGTYIGDDVTIGHSAVIHACTLEDRSFVGMSATVMDGCVIEQGAMLGAGALLAPGKRIPAGELWAGVPARKVRDLTQEEIEFFKVSADRYADLGQEYRVTIPDDLKSE</sequence>
<reference evidence="1 2" key="1">
    <citation type="submission" date="2015-12" db="EMBL/GenBank/DDBJ databases">
        <title>Genome sequence of Thalassospira lucentensis MCCC 1A02072.</title>
        <authorList>
            <person name="Lu L."/>
            <person name="Lai Q."/>
            <person name="Shao Z."/>
            <person name="Qian P."/>
        </authorList>
    </citation>
    <scope>NUCLEOTIDE SEQUENCE [LARGE SCALE GENOMIC DNA]</scope>
    <source>
        <strain evidence="1 2">MCCC 1A02072</strain>
    </source>
</reference>
<dbReference type="InterPro" id="IPR011004">
    <property type="entry name" value="Trimer_LpxA-like_sf"/>
</dbReference>
<dbReference type="AlphaFoldDB" id="A0A154L5J3"/>
<proteinExistence type="predicted"/>
<dbReference type="Gene3D" id="2.160.10.10">
    <property type="entry name" value="Hexapeptide repeat proteins"/>
    <property type="match status" value="1"/>
</dbReference>
<gene>
    <name evidence="1" type="ORF">AUP42_01195</name>
</gene>
<dbReference type="CDD" id="cd04645">
    <property type="entry name" value="LbH_gamma_CA_like"/>
    <property type="match status" value="1"/>
</dbReference>
<evidence type="ECO:0000313" key="2">
    <source>
        <dbReference type="Proteomes" id="UP000076335"/>
    </source>
</evidence>